<organism evidence="1 2">
    <name type="scientific">Maliponia aquimaris</name>
    <dbReference type="NCBI Taxonomy" id="1673631"/>
    <lineage>
        <taxon>Bacteria</taxon>
        <taxon>Pseudomonadati</taxon>
        <taxon>Pseudomonadota</taxon>
        <taxon>Alphaproteobacteria</taxon>
        <taxon>Rhodobacterales</taxon>
        <taxon>Paracoccaceae</taxon>
        <taxon>Maliponia</taxon>
    </lineage>
</organism>
<accession>A0A238JQP8</accession>
<dbReference type="RefSeq" id="WP_281252785.1">
    <property type="nucleotide sequence ID" value="NZ_FXYF01000001.1"/>
</dbReference>
<evidence type="ECO:0000313" key="2">
    <source>
        <dbReference type="Proteomes" id="UP000207598"/>
    </source>
</evidence>
<dbReference type="EMBL" id="FXYF01000001">
    <property type="protein sequence ID" value="SMX32980.1"/>
    <property type="molecule type" value="Genomic_DNA"/>
</dbReference>
<keyword evidence="2" id="KW-1185">Reference proteome</keyword>
<evidence type="ECO:0000313" key="1">
    <source>
        <dbReference type="EMBL" id="SMX32980.1"/>
    </source>
</evidence>
<gene>
    <name evidence="1" type="ORF">MAA8898_00370</name>
</gene>
<dbReference type="Proteomes" id="UP000207598">
    <property type="component" value="Unassembled WGS sequence"/>
</dbReference>
<protein>
    <submittedName>
        <fullName evidence="1">Uncharacterized protein</fullName>
    </submittedName>
</protein>
<sequence>MRSLLNVVNIALIVVLIAAAISVQARVDASGTLQPFSALVQ</sequence>
<proteinExistence type="predicted"/>
<name>A0A238JQP8_9RHOB</name>
<dbReference type="AlphaFoldDB" id="A0A238JQP8"/>
<reference evidence="1 2" key="1">
    <citation type="submission" date="2017-05" db="EMBL/GenBank/DDBJ databases">
        <authorList>
            <person name="Song R."/>
            <person name="Chenine A.L."/>
            <person name="Ruprecht R.M."/>
        </authorList>
    </citation>
    <scope>NUCLEOTIDE SEQUENCE [LARGE SCALE GENOMIC DNA]</scope>
    <source>
        <strain evidence="1 2">CECT 8898</strain>
    </source>
</reference>